<dbReference type="GO" id="GO:0001510">
    <property type="term" value="P:RNA methylation"/>
    <property type="evidence" value="ECO:0007669"/>
    <property type="project" value="UniProtKB-ARBA"/>
</dbReference>
<dbReference type="STRING" id="1895771.BGO89_10760"/>
<evidence type="ECO:0000256" key="2">
    <source>
        <dbReference type="ARBA" id="ARBA00022679"/>
    </source>
</evidence>
<comment type="similarity">
    <text evidence="4">Belongs to the class I-like SAM-binding methyltransferase superfamily. RNA M5U methyltransferase family.</text>
</comment>
<dbReference type="GO" id="GO:0008757">
    <property type="term" value="F:S-adenosylmethionine-dependent methyltransferase activity"/>
    <property type="evidence" value="ECO:0007669"/>
    <property type="project" value="UniProtKB-ARBA"/>
</dbReference>
<dbReference type="PROSITE" id="PS51687">
    <property type="entry name" value="SAM_MT_RNA_M5U"/>
    <property type="match status" value="1"/>
</dbReference>
<evidence type="ECO:0000313" key="7">
    <source>
        <dbReference type="EMBL" id="OJX56991.1"/>
    </source>
</evidence>
<dbReference type="GO" id="GO:0006396">
    <property type="term" value="P:RNA processing"/>
    <property type="evidence" value="ECO:0007669"/>
    <property type="project" value="InterPro"/>
</dbReference>
<dbReference type="InterPro" id="IPR029063">
    <property type="entry name" value="SAM-dependent_MTases_sf"/>
</dbReference>
<dbReference type="PANTHER" id="PTHR11061">
    <property type="entry name" value="RNA M5U METHYLTRANSFERASE"/>
    <property type="match status" value="1"/>
</dbReference>
<evidence type="ECO:0000256" key="4">
    <source>
        <dbReference type="PROSITE-ProRule" id="PRU01024"/>
    </source>
</evidence>
<feature type="binding site" evidence="4">
    <location>
        <position position="401"/>
    </location>
    <ligand>
        <name>S-adenosyl-L-methionine</name>
        <dbReference type="ChEBI" id="CHEBI:59789"/>
    </ligand>
</feature>
<evidence type="ECO:0000259" key="6">
    <source>
        <dbReference type="PROSITE" id="PS50926"/>
    </source>
</evidence>
<feature type="binding site" evidence="4">
    <location>
        <position position="352"/>
    </location>
    <ligand>
        <name>S-adenosyl-L-methionine</name>
        <dbReference type="ChEBI" id="CHEBI:59789"/>
    </ligand>
</feature>
<dbReference type="PROSITE" id="PS01230">
    <property type="entry name" value="TRMA_1"/>
    <property type="match status" value="1"/>
</dbReference>
<dbReference type="Gene3D" id="2.40.50.140">
    <property type="entry name" value="Nucleic acid-binding proteins"/>
    <property type="match status" value="1"/>
</dbReference>
<dbReference type="PROSITE" id="PS50926">
    <property type="entry name" value="TRAM"/>
    <property type="match status" value="1"/>
</dbReference>
<evidence type="ECO:0000313" key="8">
    <source>
        <dbReference type="Proteomes" id="UP000184233"/>
    </source>
</evidence>
<dbReference type="Proteomes" id="UP000184233">
    <property type="component" value="Unassembled WGS sequence"/>
</dbReference>
<feature type="active site" evidence="5">
    <location>
        <position position="428"/>
    </location>
</feature>
<dbReference type="Gene3D" id="3.40.50.150">
    <property type="entry name" value="Vaccinia Virus protein VP39"/>
    <property type="match status" value="1"/>
</dbReference>
<proteinExistence type="inferred from homology"/>
<dbReference type="InterPro" id="IPR030390">
    <property type="entry name" value="MeTrfase_TrmA_AS"/>
</dbReference>
<feature type="binding site" evidence="4">
    <location>
        <position position="331"/>
    </location>
    <ligand>
        <name>S-adenosyl-L-methionine</name>
        <dbReference type="ChEBI" id="CHEBI:59789"/>
    </ligand>
</feature>
<dbReference type="FunFam" id="3.40.50.150:FF:000009">
    <property type="entry name" value="23S rRNA (Uracil(1939)-C(5))-methyltransferase RlmD"/>
    <property type="match status" value="1"/>
</dbReference>
<dbReference type="NCBIfam" id="TIGR00479">
    <property type="entry name" value="rumA"/>
    <property type="match status" value="1"/>
</dbReference>
<evidence type="ECO:0000256" key="5">
    <source>
        <dbReference type="PROSITE-ProRule" id="PRU10015"/>
    </source>
</evidence>
<dbReference type="SUPFAM" id="SSF53335">
    <property type="entry name" value="S-adenosyl-L-methionine-dependent methyltransferases"/>
    <property type="match status" value="1"/>
</dbReference>
<feature type="domain" description="TRAM" evidence="6">
    <location>
        <begin position="3"/>
        <end position="61"/>
    </location>
</feature>
<dbReference type="Pfam" id="PF05958">
    <property type="entry name" value="tRNA_U5-meth_tr"/>
    <property type="match status" value="1"/>
</dbReference>
<dbReference type="CDD" id="cd02440">
    <property type="entry name" value="AdoMet_MTases"/>
    <property type="match status" value="1"/>
</dbReference>
<dbReference type="InterPro" id="IPR010280">
    <property type="entry name" value="U5_MeTrfase_fam"/>
</dbReference>
<keyword evidence="3 4" id="KW-0949">S-adenosyl-L-methionine</keyword>
<organism evidence="7 8">
    <name type="scientific">Candidatus Kapaibacterium thiocyanatum</name>
    <dbReference type="NCBI Taxonomy" id="1895771"/>
    <lineage>
        <taxon>Bacteria</taxon>
        <taxon>Pseudomonadati</taxon>
        <taxon>Candidatus Kapaibacteriota</taxon>
        <taxon>Candidatus Kapaibacteriia</taxon>
        <taxon>Candidatus Kapaibacteriales</taxon>
        <taxon>Candidatus Kapaibacteriaceae</taxon>
        <taxon>Candidatus Kapaibacterium</taxon>
    </lineage>
</organism>
<keyword evidence="1 4" id="KW-0489">Methyltransferase</keyword>
<dbReference type="Pfam" id="PF01938">
    <property type="entry name" value="TRAM"/>
    <property type="match status" value="1"/>
</dbReference>
<dbReference type="InterPro" id="IPR030391">
    <property type="entry name" value="MeTrfase_TrmA_CS"/>
</dbReference>
<name>A0A1M3KWZ9_9BACT</name>
<feature type="binding site" evidence="4">
    <location>
        <position position="302"/>
    </location>
    <ligand>
        <name>S-adenosyl-L-methionine</name>
        <dbReference type="ChEBI" id="CHEBI:59789"/>
    </ligand>
</feature>
<dbReference type="InterPro" id="IPR012340">
    <property type="entry name" value="NA-bd_OB-fold"/>
</dbReference>
<comment type="caution">
    <text evidence="7">The sequence shown here is derived from an EMBL/GenBank/DDBJ whole genome shotgun (WGS) entry which is preliminary data.</text>
</comment>
<sequence length="472" mass="52180">MRKERPVTYVEVAIDTIGFEGIAVGRVDGVVHFVEGALPGERVTARVKGKKKRFVEAVATEIHEPSAYRLEPPCPHFGACGGCKWQHFDYGEQCVWKRQHLIDAFERIGHVSVGEYRPTVACPQPYHYRNKMEFSFGASRWLTNEEIASGEIFETSFALGLHVPGRFDKVRHLDDCMLQSALANRILKTTHELAERYGIKAHHQRFHDGFARHLVIRTSVATGAVMAILVTTSPSDDAERAFIASWLDQHAGLPADSTLVAAVNDTRSPVAVGTIVEQRGPGYLEEDSHGIRYRISPFSFFQTNTVQLPNLVTRAIDAADIGSDDVVWDLYCGTGTLTLPAARRAKHVVGAELVASSIADARANAERNGIANVEFHTVDLHSAAATTLLDSFPKPDVLLVDPPRAGMHAMLVEHILRIDAPKVVYVSCNPATQARDCALLAEKYDVRFVTPVDMFPQTFHVEAVALLERRTE</sequence>
<reference evidence="7 8" key="1">
    <citation type="submission" date="2016-09" db="EMBL/GenBank/DDBJ databases">
        <title>Genome-resolved meta-omics ties microbial dynamics to process performance in biotechnology for thiocyanate degradation.</title>
        <authorList>
            <person name="Kantor R.S."/>
            <person name="Huddy R.J."/>
            <person name="Iyer R."/>
            <person name="Thomas B.C."/>
            <person name="Brown C.T."/>
            <person name="Anantharaman K."/>
            <person name="Tringe S."/>
            <person name="Hettich R.L."/>
            <person name="Harrison S.T."/>
            <person name="Banfield J.F."/>
        </authorList>
    </citation>
    <scope>NUCLEOTIDE SEQUENCE [LARGE SCALE GENOMIC DNA]</scope>
    <source>
        <strain evidence="7">59-99</strain>
    </source>
</reference>
<evidence type="ECO:0000256" key="3">
    <source>
        <dbReference type="ARBA" id="ARBA00022691"/>
    </source>
</evidence>
<dbReference type="AlphaFoldDB" id="A0A1M3KWZ9"/>
<keyword evidence="2 4" id="KW-0808">Transferase</keyword>
<dbReference type="PROSITE" id="PS01231">
    <property type="entry name" value="TRMA_2"/>
    <property type="match status" value="1"/>
</dbReference>
<feature type="active site" description="Nucleophile" evidence="4">
    <location>
        <position position="428"/>
    </location>
</feature>
<accession>A0A1M3KWZ9</accession>
<evidence type="ECO:0000256" key="1">
    <source>
        <dbReference type="ARBA" id="ARBA00022603"/>
    </source>
</evidence>
<dbReference type="Gene3D" id="2.40.50.1070">
    <property type="match status" value="1"/>
</dbReference>
<dbReference type="InterPro" id="IPR002792">
    <property type="entry name" value="TRAM_dom"/>
</dbReference>
<dbReference type="EMBL" id="MKVH01000024">
    <property type="protein sequence ID" value="OJX56991.1"/>
    <property type="molecule type" value="Genomic_DNA"/>
</dbReference>
<protein>
    <submittedName>
        <fullName evidence="7">23S rRNA (Uracil-5-)-methyltransferase RumA</fullName>
    </submittedName>
</protein>
<dbReference type="GO" id="GO:0008173">
    <property type="term" value="F:RNA methyltransferase activity"/>
    <property type="evidence" value="ECO:0007669"/>
    <property type="project" value="InterPro"/>
</dbReference>
<gene>
    <name evidence="7" type="ORF">BGO89_10760</name>
</gene>
<dbReference type="PANTHER" id="PTHR11061:SF30">
    <property type="entry name" value="TRNA (URACIL(54)-C(5))-METHYLTRANSFERASE"/>
    <property type="match status" value="1"/>
</dbReference>
<dbReference type="SUPFAM" id="SSF50249">
    <property type="entry name" value="Nucleic acid-binding proteins"/>
    <property type="match status" value="1"/>
</dbReference>